<keyword evidence="3" id="KW-1185">Reference proteome</keyword>
<organism evidence="2 3">
    <name type="scientific">Novibacillus thermophilus</name>
    <dbReference type="NCBI Taxonomy" id="1471761"/>
    <lineage>
        <taxon>Bacteria</taxon>
        <taxon>Bacillati</taxon>
        <taxon>Bacillota</taxon>
        <taxon>Bacilli</taxon>
        <taxon>Bacillales</taxon>
        <taxon>Thermoactinomycetaceae</taxon>
        <taxon>Novibacillus</taxon>
    </lineage>
</organism>
<sequence>MRVERLGRDKIRVFLTFDDLVERGIEKEDMWRDIPRVHELFNDMMEQAYEELGFEVSGPVAVEVFALPAQGMVVVVTRGRPKDHEWMDDQDEELYELEVTLEESDQVVFQFDDLEAIVQAAHRTLPMTESGMGRVYMYEGRYYLALDNECGTSAFDDFIAVLSEYGQTTTTTEAVLIEYGTTVFAEDGLVNLVRYFPA</sequence>
<dbReference type="Proteomes" id="UP000188603">
    <property type="component" value="Chromosome"/>
</dbReference>
<dbReference type="NCBIfam" id="NF002781">
    <property type="entry name" value="PRK02899.1"/>
    <property type="match status" value="1"/>
</dbReference>
<dbReference type="RefSeq" id="WP_077720507.1">
    <property type="nucleotide sequence ID" value="NZ_CP019699.1"/>
</dbReference>
<dbReference type="Gene3D" id="3.30.70.1950">
    <property type="match status" value="1"/>
</dbReference>
<protein>
    <submittedName>
        <fullName evidence="2">Adaptor protein</fullName>
    </submittedName>
</protein>
<dbReference type="STRING" id="1471761.B0W44_13670"/>
<evidence type="ECO:0000256" key="1">
    <source>
        <dbReference type="ARBA" id="ARBA00005397"/>
    </source>
</evidence>
<dbReference type="PANTHER" id="PTHR39161:SF2">
    <property type="entry name" value="ADAPTER PROTEIN MECA 2"/>
    <property type="match status" value="1"/>
</dbReference>
<evidence type="ECO:0000313" key="3">
    <source>
        <dbReference type="Proteomes" id="UP000188603"/>
    </source>
</evidence>
<proteinExistence type="inferred from homology"/>
<reference evidence="2 3" key="1">
    <citation type="journal article" date="2015" name="Int. J. Syst. Evol. Microbiol.">
        <title>Novibacillus thermophilus gen. nov., sp. nov., a Gram-staining-negative and moderately thermophilic member of the family Thermoactinomycetaceae.</title>
        <authorList>
            <person name="Yang G."/>
            <person name="Chen J."/>
            <person name="Zhou S."/>
        </authorList>
    </citation>
    <scope>NUCLEOTIDE SEQUENCE [LARGE SCALE GENOMIC DNA]</scope>
    <source>
        <strain evidence="2 3">SG-1</strain>
    </source>
</reference>
<gene>
    <name evidence="2" type="ORF">B0W44_13670</name>
</gene>
<accession>A0A1U9K9F6</accession>
<dbReference type="PANTHER" id="PTHR39161">
    <property type="entry name" value="ADAPTER PROTEIN MECA"/>
    <property type="match status" value="1"/>
</dbReference>
<comment type="similarity">
    <text evidence="1">Belongs to the MecA family.</text>
</comment>
<dbReference type="PIRSF" id="PIRSF029008">
    <property type="entry name" value="MecA"/>
    <property type="match status" value="1"/>
</dbReference>
<dbReference type="InterPro" id="IPR008681">
    <property type="entry name" value="Neg-reg_MecA"/>
</dbReference>
<dbReference type="Pfam" id="PF05389">
    <property type="entry name" value="MecA"/>
    <property type="match status" value="1"/>
</dbReference>
<dbReference type="AlphaFoldDB" id="A0A1U9K9F6"/>
<name>A0A1U9K9F6_9BACL</name>
<dbReference type="KEGG" id="ntr:B0W44_13670"/>
<dbReference type="OrthoDB" id="2085234at2"/>
<dbReference type="EMBL" id="CP019699">
    <property type="protein sequence ID" value="AQS56646.1"/>
    <property type="molecule type" value="Genomic_DNA"/>
</dbReference>
<dbReference type="InterPro" id="IPR038471">
    <property type="entry name" value="MecA_C_sf"/>
</dbReference>
<evidence type="ECO:0000313" key="2">
    <source>
        <dbReference type="EMBL" id="AQS56646.1"/>
    </source>
</evidence>